<feature type="region of interest" description="Disordered" evidence="1">
    <location>
        <begin position="1"/>
        <end position="41"/>
    </location>
</feature>
<evidence type="ECO:0000313" key="2">
    <source>
        <dbReference type="EMBL" id="PUU81503.1"/>
    </source>
</evidence>
<keyword evidence="3" id="KW-1185">Reference proteome</keyword>
<organism evidence="2 3">
    <name type="scientific">Tuber borchii</name>
    <name type="common">White truffle</name>
    <dbReference type="NCBI Taxonomy" id="42251"/>
    <lineage>
        <taxon>Eukaryota</taxon>
        <taxon>Fungi</taxon>
        <taxon>Dikarya</taxon>
        <taxon>Ascomycota</taxon>
        <taxon>Pezizomycotina</taxon>
        <taxon>Pezizomycetes</taxon>
        <taxon>Pezizales</taxon>
        <taxon>Tuberaceae</taxon>
        <taxon>Tuber</taxon>
    </lineage>
</organism>
<gene>
    <name evidence="2" type="ORF">B9Z19DRAFT_1042979</name>
</gene>
<protein>
    <submittedName>
        <fullName evidence="2">Uncharacterized protein</fullName>
    </submittedName>
</protein>
<evidence type="ECO:0000256" key="1">
    <source>
        <dbReference type="SAM" id="MobiDB-lite"/>
    </source>
</evidence>
<dbReference type="Proteomes" id="UP000244722">
    <property type="component" value="Unassembled WGS sequence"/>
</dbReference>
<dbReference type="PANTHER" id="PTHR28054">
    <property type="entry name" value="RNA POLYMERASE I-SPECIFIC TRANSCRIPTION INITIATION FACTOR RRN10"/>
    <property type="match status" value="1"/>
</dbReference>
<comment type="caution">
    <text evidence="2">The sequence shown here is derived from an EMBL/GenBank/DDBJ whole genome shotgun (WGS) entry which is preliminary data.</text>
</comment>
<sequence>MAKRKRAQTIPPLTSAADSAPGTCSPESTKGKSTKPPIKKPNATVYDAVASRVNYEGMISTGYTDMHGEFRRRSMRAVPADEVLARRKNAPEVIPYGEEMERVLPDSDLLIAIHQYASDFYEANGMGPASYRSMDETALLSVGVLLEEAVRTCLGKEGELALIDEEAFNPIDPYDARRQRSLAYSQSQREAANSKREEGRRKKRKKRIKSEDEAERVGAKELAGEEEGMVTKKGKKRGSRKKTKKHREKD</sequence>
<dbReference type="AlphaFoldDB" id="A0A2T7A197"/>
<feature type="compositionally biased region" description="Basic and acidic residues" evidence="1">
    <location>
        <begin position="209"/>
        <end position="223"/>
    </location>
</feature>
<proteinExistence type="predicted"/>
<dbReference type="Pfam" id="PF05234">
    <property type="entry name" value="UAF_Rrn10"/>
    <property type="match status" value="1"/>
</dbReference>
<dbReference type="EMBL" id="NESQ01000044">
    <property type="protein sequence ID" value="PUU81503.1"/>
    <property type="molecule type" value="Genomic_DNA"/>
</dbReference>
<dbReference type="GO" id="GO:0006360">
    <property type="term" value="P:transcription by RNA polymerase I"/>
    <property type="evidence" value="ECO:0007669"/>
    <property type="project" value="InterPro"/>
</dbReference>
<feature type="region of interest" description="Disordered" evidence="1">
    <location>
        <begin position="180"/>
        <end position="250"/>
    </location>
</feature>
<feature type="compositionally biased region" description="Basic residues" evidence="1">
    <location>
        <begin position="232"/>
        <end position="250"/>
    </location>
</feature>
<feature type="compositionally biased region" description="Polar residues" evidence="1">
    <location>
        <begin position="182"/>
        <end position="191"/>
    </location>
</feature>
<dbReference type="PANTHER" id="PTHR28054:SF1">
    <property type="entry name" value="RNA POLYMERASE I-SPECIFIC TRANSCRIPTION INITIATION FACTOR RRN10"/>
    <property type="match status" value="1"/>
</dbReference>
<name>A0A2T7A197_TUBBO</name>
<dbReference type="InterPro" id="IPR022793">
    <property type="entry name" value="Rrn10"/>
</dbReference>
<reference evidence="2 3" key="1">
    <citation type="submission" date="2017-04" db="EMBL/GenBank/DDBJ databases">
        <title>Draft genome sequence of Tuber borchii Vittad., a whitish edible truffle.</title>
        <authorList>
            <consortium name="DOE Joint Genome Institute"/>
            <person name="Murat C."/>
            <person name="Kuo A."/>
            <person name="Barry K.W."/>
            <person name="Clum A."/>
            <person name="Dockter R.B."/>
            <person name="Fauchery L."/>
            <person name="Iotti M."/>
            <person name="Kohler A."/>
            <person name="Labutti K."/>
            <person name="Lindquist E.A."/>
            <person name="Lipzen A."/>
            <person name="Ohm R.A."/>
            <person name="Wang M."/>
            <person name="Grigoriev I.V."/>
            <person name="Zambonelli A."/>
            <person name="Martin F.M."/>
        </authorList>
    </citation>
    <scope>NUCLEOTIDE SEQUENCE [LARGE SCALE GENOMIC DNA]</scope>
    <source>
        <strain evidence="2 3">Tbo3840</strain>
    </source>
</reference>
<evidence type="ECO:0000313" key="3">
    <source>
        <dbReference type="Proteomes" id="UP000244722"/>
    </source>
</evidence>
<dbReference type="STRING" id="42251.A0A2T7A197"/>
<dbReference type="OrthoDB" id="2565191at2759"/>
<accession>A0A2T7A197</accession>